<evidence type="ECO:0000313" key="3">
    <source>
        <dbReference type="Proteomes" id="UP000199559"/>
    </source>
</evidence>
<feature type="transmembrane region" description="Helical" evidence="1">
    <location>
        <begin position="77"/>
        <end position="95"/>
    </location>
</feature>
<feature type="transmembrane region" description="Helical" evidence="1">
    <location>
        <begin position="43"/>
        <end position="65"/>
    </location>
</feature>
<accession>A0A1I3Q787</accession>
<evidence type="ECO:0000313" key="2">
    <source>
        <dbReference type="EMBL" id="SFJ29519.1"/>
    </source>
</evidence>
<keyword evidence="1" id="KW-1133">Transmembrane helix</keyword>
<dbReference type="Proteomes" id="UP000199559">
    <property type="component" value="Unassembled WGS sequence"/>
</dbReference>
<keyword evidence="1" id="KW-0812">Transmembrane</keyword>
<dbReference type="InterPro" id="IPR017259">
    <property type="entry name" value="UCP037672"/>
</dbReference>
<evidence type="ECO:0000256" key="1">
    <source>
        <dbReference type="SAM" id="Phobius"/>
    </source>
</evidence>
<sequence>MYSQLLVSIILIICGFLVKKYPDLIAGYNTLSPSEKAKIDSKGLALFLKQVLVGLGILNIVSFLLLTLNHVSDKNILYFNSVLLIVLLLISLFVVNRRYKI</sequence>
<keyword evidence="1" id="KW-0472">Membrane</keyword>
<proteinExistence type="predicted"/>
<dbReference type="EMBL" id="FORM01000006">
    <property type="protein sequence ID" value="SFJ29519.1"/>
    <property type="molecule type" value="Genomic_DNA"/>
</dbReference>
<name>A0A1I3Q787_9FLAO</name>
<dbReference type="AlphaFoldDB" id="A0A1I3Q787"/>
<dbReference type="Pfam" id="PF12650">
    <property type="entry name" value="DUF3784"/>
    <property type="match status" value="1"/>
</dbReference>
<gene>
    <name evidence="2" type="ORF">SAMN05443431_1066</name>
</gene>
<protein>
    <recommendedName>
        <fullName evidence="4">DUF3784 domain-containing protein</fullName>
    </recommendedName>
</protein>
<reference evidence="3" key="1">
    <citation type="submission" date="2016-10" db="EMBL/GenBank/DDBJ databases">
        <authorList>
            <person name="Varghese N."/>
            <person name="Submissions S."/>
        </authorList>
    </citation>
    <scope>NUCLEOTIDE SEQUENCE [LARGE SCALE GENOMIC DNA]</scope>
    <source>
        <strain evidence="3">DSM 28881</strain>
    </source>
</reference>
<evidence type="ECO:0008006" key="4">
    <source>
        <dbReference type="Google" id="ProtNLM"/>
    </source>
</evidence>
<keyword evidence="3" id="KW-1185">Reference proteome</keyword>
<organism evidence="2 3">
    <name type="scientific">Olleya namhaensis</name>
    <dbReference type="NCBI Taxonomy" id="1144750"/>
    <lineage>
        <taxon>Bacteria</taxon>
        <taxon>Pseudomonadati</taxon>
        <taxon>Bacteroidota</taxon>
        <taxon>Flavobacteriia</taxon>
        <taxon>Flavobacteriales</taxon>
        <taxon>Flavobacteriaceae</taxon>
    </lineage>
</organism>